<dbReference type="InterPro" id="IPR018247">
    <property type="entry name" value="EF_Hand_1_Ca_BS"/>
</dbReference>
<dbReference type="Pfam" id="PF13202">
    <property type="entry name" value="EF-hand_5"/>
    <property type="match status" value="1"/>
</dbReference>
<dbReference type="PROSITE" id="PS50222">
    <property type="entry name" value="EF_HAND_2"/>
    <property type="match status" value="1"/>
</dbReference>
<proteinExistence type="predicted"/>
<protein>
    <recommendedName>
        <fullName evidence="2">EF-hand domain-containing protein</fullName>
    </recommendedName>
</protein>
<keyword evidence="4" id="KW-1185">Reference proteome</keyword>
<name>A0ABP0SXT9_9DINO</name>
<dbReference type="EMBL" id="CAXAMN010028578">
    <property type="protein sequence ID" value="CAK9117005.1"/>
    <property type="molecule type" value="Genomic_DNA"/>
</dbReference>
<dbReference type="SUPFAM" id="SSF47473">
    <property type="entry name" value="EF-hand"/>
    <property type="match status" value="1"/>
</dbReference>
<gene>
    <name evidence="3" type="ORF">CCMP2556_LOCUS54447</name>
</gene>
<evidence type="ECO:0000313" key="4">
    <source>
        <dbReference type="Proteomes" id="UP001642484"/>
    </source>
</evidence>
<sequence length="61" mass="6699">DYGAGALLSCAVRFAELATPQDLNQDGFIDKEELRTVLQKIRDIGSAISDEMIDMALDQIL</sequence>
<evidence type="ECO:0000313" key="3">
    <source>
        <dbReference type="EMBL" id="CAK9117005.1"/>
    </source>
</evidence>
<dbReference type="Proteomes" id="UP001642484">
    <property type="component" value="Unassembled WGS sequence"/>
</dbReference>
<keyword evidence="1" id="KW-0106">Calcium</keyword>
<evidence type="ECO:0000259" key="2">
    <source>
        <dbReference type="PROSITE" id="PS50222"/>
    </source>
</evidence>
<organism evidence="3 4">
    <name type="scientific">Durusdinium trenchii</name>
    <dbReference type="NCBI Taxonomy" id="1381693"/>
    <lineage>
        <taxon>Eukaryota</taxon>
        <taxon>Sar</taxon>
        <taxon>Alveolata</taxon>
        <taxon>Dinophyceae</taxon>
        <taxon>Suessiales</taxon>
        <taxon>Symbiodiniaceae</taxon>
        <taxon>Durusdinium</taxon>
    </lineage>
</organism>
<dbReference type="PROSITE" id="PS00018">
    <property type="entry name" value="EF_HAND_1"/>
    <property type="match status" value="1"/>
</dbReference>
<reference evidence="3 4" key="1">
    <citation type="submission" date="2024-02" db="EMBL/GenBank/DDBJ databases">
        <authorList>
            <person name="Chen Y."/>
            <person name="Shah S."/>
            <person name="Dougan E. K."/>
            <person name="Thang M."/>
            <person name="Chan C."/>
        </authorList>
    </citation>
    <scope>NUCLEOTIDE SEQUENCE [LARGE SCALE GENOMIC DNA]</scope>
</reference>
<evidence type="ECO:0000256" key="1">
    <source>
        <dbReference type="ARBA" id="ARBA00022837"/>
    </source>
</evidence>
<dbReference type="InterPro" id="IPR011992">
    <property type="entry name" value="EF-hand-dom_pair"/>
</dbReference>
<dbReference type="Gene3D" id="1.10.238.10">
    <property type="entry name" value="EF-hand"/>
    <property type="match status" value="1"/>
</dbReference>
<feature type="non-terminal residue" evidence="3">
    <location>
        <position position="61"/>
    </location>
</feature>
<feature type="non-terminal residue" evidence="3">
    <location>
        <position position="1"/>
    </location>
</feature>
<feature type="domain" description="EF-hand" evidence="2">
    <location>
        <begin position="22"/>
        <end position="44"/>
    </location>
</feature>
<dbReference type="InterPro" id="IPR002048">
    <property type="entry name" value="EF_hand_dom"/>
</dbReference>
<comment type="caution">
    <text evidence="3">The sequence shown here is derived from an EMBL/GenBank/DDBJ whole genome shotgun (WGS) entry which is preliminary data.</text>
</comment>
<accession>A0ABP0SXT9</accession>